<dbReference type="STRING" id="246404.A0A507FP76"/>
<evidence type="ECO:0000313" key="4">
    <source>
        <dbReference type="Proteomes" id="UP000320333"/>
    </source>
</evidence>
<dbReference type="AlphaFoldDB" id="A0A507FP76"/>
<keyword evidence="1" id="KW-0175">Coiled coil</keyword>
<dbReference type="Pfam" id="PF14646">
    <property type="entry name" value="MYCBPAP"/>
    <property type="match status" value="1"/>
</dbReference>
<feature type="region of interest" description="Disordered" evidence="2">
    <location>
        <begin position="1"/>
        <end position="23"/>
    </location>
</feature>
<accession>A0A507FP76</accession>
<dbReference type="EMBL" id="QEAP01000010">
    <property type="protein sequence ID" value="TPX78063.1"/>
    <property type="molecule type" value="Genomic_DNA"/>
</dbReference>
<reference evidence="3 4" key="1">
    <citation type="journal article" date="2019" name="Sci. Rep.">
        <title>Comparative genomics of chytrid fungi reveal insights into the obligate biotrophic and pathogenic lifestyle of Synchytrium endobioticum.</title>
        <authorList>
            <person name="van de Vossenberg B.T.L.H."/>
            <person name="Warris S."/>
            <person name="Nguyen H.D.T."/>
            <person name="van Gent-Pelzer M.P.E."/>
            <person name="Joly D.L."/>
            <person name="van de Geest H.C."/>
            <person name="Bonants P.J.M."/>
            <person name="Smith D.S."/>
            <person name="Levesque C.A."/>
            <person name="van der Lee T.A.J."/>
        </authorList>
    </citation>
    <scope>NUCLEOTIDE SEQUENCE [LARGE SCALE GENOMIC DNA]</scope>
    <source>
        <strain evidence="3 4">CBS 675.73</strain>
    </source>
</reference>
<dbReference type="PANTHER" id="PTHR48421">
    <property type="entry name" value="MYCBP-ASSOCIATED PROTEIN"/>
    <property type="match status" value="1"/>
</dbReference>
<feature type="coiled-coil region" evidence="1">
    <location>
        <begin position="829"/>
        <end position="856"/>
    </location>
</feature>
<name>A0A507FP76_9FUNG</name>
<keyword evidence="4" id="KW-1185">Reference proteome</keyword>
<feature type="region of interest" description="Disordered" evidence="2">
    <location>
        <begin position="873"/>
        <end position="915"/>
    </location>
</feature>
<evidence type="ECO:0000256" key="2">
    <source>
        <dbReference type="SAM" id="MobiDB-lite"/>
    </source>
</evidence>
<protein>
    <recommendedName>
        <fullName evidence="5">MYCBP-associated protein</fullName>
    </recommendedName>
</protein>
<organism evidence="3 4">
    <name type="scientific">Chytriomyces confervae</name>
    <dbReference type="NCBI Taxonomy" id="246404"/>
    <lineage>
        <taxon>Eukaryota</taxon>
        <taxon>Fungi</taxon>
        <taxon>Fungi incertae sedis</taxon>
        <taxon>Chytridiomycota</taxon>
        <taxon>Chytridiomycota incertae sedis</taxon>
        <taxon>Chytridiomycetes</taxon>
        <taxon>Chytridiales</taxon>
        <taxon>Chytriomycetaceae</taxon>
        <taxon>Chytriomyces</taxon>
    </lineage>
</organism>
<comment type="caution">
    <text evidence="3">The sequence shown here is derived from an EMBL/GenBank/DDBJ whole genome shotgun (WGS) entry which is preliminary data.</text>
</comment>
<sequence length="915" mass="102560">MLKSANNFDLPELPSASDGKKTILVAKQVPPDYMGEEPEYTHPGKKPVPLSLILNKTRGPKKEKSGKIIEYTVLGDAGDFEEMEEELGEKPVSTEDAPAAIDPTEEARIADVRRAEIEKEAKLKEVHEREQLERKRWLERLYIFQKYREVREEHALRNWKRHSRQWARVERTLTKTSKKDKSELLMARLGEFREKIEERDLIYEAFRLLEDQKVNFWSKGLRIGNDLLGLIVTAPKGGVRKIERLVTSEVKHYKVPPNFSYRAMRKQELKHVISKLDPFYKDGVGGYLEVVGKSLDSQQMENLAEAYVEHLENRMNSSSEETMDRKSEVKMHPTPPAAQLSHPNVRAAISVLPELKTDASSDLVFVATNMTFEVLLNEVSRSVFTIYNQSNIAYHFEWTRVVKENPLKVAAMYDNVQRFYFYHKKGVLLPGTAFDFPIVFKSGSPGIYTEEWELVTNPGTGPDVPTTLKLQGIALEPDSRKEKRSKIEALLDRRVAETAAKEVLDGILSSMRTNEVDLNPLEKRKLFLRNDEQLFMALNADLHLAYNPKWFDKLDSLAAEVLSILEKPPVMWDRSVKTIYNNILAITGVEKRSQLLNRVNELVKLSTTTPVKSLFSPLYIVGYDTFIELADKISECSEEMRKRLGLPLTRSASNFEKPAGGEDLDGANQDRKQTPPAADAKKGAPAAKDAKGKAPPAKPAPPAKGKKGEVAPAGHILVMLILFEDASLRPQLAKIIRRVPKPDSSRAWTQDRRILESQYKNEFKSQVSRLVHDSIDRMFGLFHNVSEYPGGGSQSSLESENEIQATVEVAKGVSKELVDEAAVVAALKAAAAIEEAARLEAEKREKERRRQDEIAAKAENSAQAALTSLAAQLPVQVGTPDSTATTGAGKGGKGKQGNAAPNDKKRVTSPGKERK</sequence>
<evidence type="ECO:0008006" key="5">
    <source>
        <dbReference type="Google" id="ProtNLM"/>
    </source>
</evidence>
<dbReference type="Proteomes" id="UP000320333">
    <property type="component" value="Unassembled WGS sequence"/>
</dbReference>
<dbReference type="InterPro" id="IPR032707">
    <property type="entry name" value="MYCBPAP"/>
</dbReference>
<evidence type="ECO:0000313" key="3">
    <source>
        <dbReference type="EMBL" id="TPX78063.1"/>
    </source>
</evidence>
<feature type="region of interest" description="Disordered" evidence="2">
    <location>
        <begin position="651"/>
        <end position="709"/>
    </location>
</feature>
<proteinExistence type="predicted"/>
<dbReference type="InterPro" id="IPR013783">
    <property type="entry name" value="Ig-like_fold"/>
</dbReference>
<dbReference type="OrthoDB" id="10263316at2759"/>
<gene>
    <name evidence="3" type="ORF">CcCBS67573_g00711</name>
</gene>
<dbReference type="PANTHER" id="PTHR48421:SF1">
    <property type="entry name" value="MYCBP-ASSOCIATED PROTEIN"/>
    <property type="match status" value="1"/>
</dbReference>
<dbReference type="Gene3D" id="2.60.40.10">
    <property type="entry name" value="Immunoglobulins"/>
    <property type="match status" value="1"/>
</dbReference>
<evidence type="ECO:0000256" key="1">
    <source>
        <dbReference type="SAM" id="Coils"/>
    </source>
</evidence>
<feature type="compositionally biased region" description="Low complexity" evidence="2">
    <location>
        <begin position="675"/>
        <end position="687"/>
    </location>
</feature>